<dbReference type="Gene3D" id="3.90.1200.10">
    <property type="match status" value="1"/>
</dbReference>
<dbReference type="Proteomes" id="UP000029067">
    <property type="component" value="Unassembled WGS sequence"/>
</dbReference>
<dbReference type="SUPFAM" id="SSF56112">
    <property type="entry name" value="Protein kinase-like (PK-like)"/>
    <property type="match status" value="1"/>
</dbReference>
<keyword evidence="3" id="KW-0808">Transferase</keyword>
<dbReference type="PANTHER" id="PTHR21064:SF6">
    <property type="entry name" value="AMINOGLYCOSIDE PHOSPHOTRANSFERASE DOMAIN-CONTAINING PROTEIN"/>
    <property type="match status" value="1"/>
</dbReference>
<evidence type="ECO:0000313" key="3">
    <source>
        <dbReference type="EMBL" id="KFI63761.1"/>
    </source>
</evidence>
<dbReference type="RefSeq" id="WP_051920833.1">
    <property type="nucleotide sequence ID" value="NZ_JGYV01000007.1"/>
</dbReference>
<dbReference type="GO" id="GO:0009088">
    <property type="term" value="P:threonine biosynthetic process"/>
    <property type="evidence" value="ECO:0007669"/>
    <property type="project" value="TreeGrafter"/>
</dbReference>
<dbReference type="PANTHER" id="PTHR21064">
    <property type="entry name" value="AMINOGLYCOSIDE PHOSPHOTRANSFERASE DOMAIN-CONTAINING PROTEIN-RELATED"/>
    <property type="match status" value="1"/>
</dbReference>
<evidence type="ECO:0000313" key="4">
    <source>
        <dbReference type="Proteomes" id="UP000029067"/>
    </source>
</evidence>
<accession>A0A087AYB1</accession>
<name>A0A087AYB1_9BIFI</name>
<dbReference type="eggNOG" id="COG2334">
    <property type="taxonomic scope" value="Bacteria"/>
</dbReference>
<dbReference type="STRING" id="1688.BCUN_1243"/>
<gene>
    <name evidence="3" type="ORF">BCUN_1243</name>
</gene>
<protein>
    <submittedName>
        <fullName evidence="3">Aminoglycoside phosphotransferase</fullName>
    </submittedName>
</protein>
<dbReference type="Pfam" id="PF01636">
    <property type="entry name" value="APH"/>
    <property type="match status" value="1"/>
</dbReference>
<dbReference type="PROSITE" id="PS00109">
    <property type="entry name" value="PROTEIN_KINASE_TYR"/>
    <property type="match status" value="1"/>
</dbReference>
<dbReference type="EMBL" id="JGYV01000007">
    <property type="protein sequence ID" value="KFI63761.1"/>
    <property type="molecule type" value="Genomic_DNA"/>
</dbReference>
<sequence length="347" mass="39585">MNDKENDHGLDWMGYYREALAGWGLETANVRPLSLSENATYLVTTPQGERRVLRLHRPGFRGERCIRSELAWLADLGKTGAVHTMRTYPTAKGCDLHPFTNPAGQVQYSVLFDFLEGIEPVQAGLGDTMDLVGQVAARLHEHSSRWQRPDWLKRLTWTPERIFGERCDYGDWRDTPELTAEGRDILECAEAKVRAEMAEYGVNERNFGLIHTDLRSSNLLVDAQGDIKVLDFDDCGLGWYLFDMACSFSFEEGNLELPDLVDAYLRGYWSAGGVLTREDMQYLPCMVMARALQLVAWVEKRRETDTARRIRSSYVQSVVEAARLYVEGLFLTEDAIPILRRREYVAA</sequence>
<reference evidence="3 4" key="1">
    <citation type="submission" date="2014-03" db="EMBL/GenBank/DDBJ databases">
        <title>Genomics of Bifidobacteria.</title>
        <authorList>
            <person name="Ventura M."/>
            <person name="Milani C."/>
            <person name="Lugli G.A."/>
        </authorList>
    </citation>
    <scope>NUCLEOTIDE SEQUENCE [LARGE SCALE GENOMIC DNA]</scope>
    <source>
        <strain evidence="3 4">LMG 10738</strain>
    </source>
</reference>
<dbReference type="OrthoDB" id="241498at2"/>
<feature type="domain" description="Aminoglycoside phosphotransferase" evidence="2">
    <location>
        <begin position="33"/>
        <end position="268"/>
    </location>
</feature>
<dbReference type="AlphaFoldDB" id="A0A087AYB1"/>
<dbReference type="InterPro" id="IPR050249">
    <property type="entry name" value="Pseudomonas-type_ThrB"/>
</dbReference>
<evidence type="ECO:0000256" key="1">
    <source>
        <dbReference type="ARBA" id="ARBA00038240"/>
    </source>
</evidence>
<comment type="similarity">
    <text evidence="1">Belongs to the pseudomonas-type ThrB family.</text>
</comment>
<dbReference type="InterPro" id="IPR002575">
    <property type="entry name" value="Aminoglycoside_PTrfase"/>
</dbReference>
<evidence type="ECO:0000259" key="2">
    <source>
        <dbReference type="Pfam" id="PF01636"/>
    </source>
</evidence>
<proteinExistence type="inferred from homology"/>
<organism evidence="3 4">
    <name type="scientific">Bifidobacterium cuniculi</name>
    <dbReference type="NCBI Taxonomy" id="1688"/>
    <lineage>
        <taxon>Bacteria</taxon>
        <taxon>Bacillati</taxon>
        <taxon>Actinomycetota</taxon>
        <taxon>Actinomycetes</taxon>
        <taxon>Bifidobacteriales</taxon>
        <taxon>Bifidobacteriaceae</taxon>
        <taxon>Bifidobacterium</taxon>
    </lineage>
</organism>
<dbReference type="InterPro" id="IPR008266">
    <property type="entry name" value="Tyr_kinase_AS"/>
</dbReference>
<dbReference type="GO" id="GO:0004672">
    <property type="term" value="F:protein kinase activity"/>
    <property type="evidence" value="ECO:0007669"/>
    <property type="project" value="InterPro"/>
</dbReference>
<comment type="caution">
    <text evidence="3">The sequence shown here is derived from an EMBL/GenBank/DDBJ whole genome shotgun (WGS) entry which is preliminary data.</text>
</comment>
<dbReference type="GO" id="GO:0004413">
    <property type="term" value="F:homoserine kinase activity"/>
    <property type="evidence" value="ECO:0007669"/>
    <property type="project" value="TreeGrafter"/>
</dbReference>
<keyword evidence="4" id="KW-1185">Reference proteome</keyword>
<dbReference type="InterPro" id="IPR011009">
    <property type="entry name" value="Kinase-like_dom_sf"/>
</dbReference>